<dbReference type="EMBL" id="JAQNDO010000001">
    <property type="protein sequence ID" value="MDC0744442.1"/>
    <property type="molecule type" value="Genomic_DNA"/>
</dbReference>
<feature type="region of interest" description="Disordered" evidence="1">
    <location>
        <begin position="24"/>
        <end position="45"/>
    </location>
</feature>
<dbReference type="Proteomes" id="UP001221411">
    <property type="component" value="Unassembled WGS sequence"/>
</dbReference>
<feature type="signal peptide" evidence="2">
    <location>
        <begin position="1"/>
        <end position="22"/>
    </location>
</feature>
<sequence>MRAPAFSAAVLVSLLAVLPACSKDESAAPPGPSQQPTAQTGLPDRDPALARKLVSEGGVLIDVRTPEEYADRHLDNATNIPVGEFETRLSEVEKLTGGDKTKPIVVHCAAGPRAARAKKILLDAGYTQVTNLGGINDWDAK</sequence>
<evidence type="ECO:0000256" key="1">
    <source>
        <dbReference type="SAM" id="MobiDB-lite"/>
    </source>
</evidence>
<evidence type="ECO:0000256" key="2">
    <source>
        <dbReference type="SAM" id="SignalP"/>
    </source>
</evidence>
<dbReference type="InterPro" id="IPR050229">
    <property type="entry name" value="GlpE_sulfurtransferase"/>
</dbReference>
<keyword evidence="2" id="KW-0732">Signal</keyword>
<evidence type="ECO:0000313" key="5">
    <source>
        <dbReference type="Proteomes" id="UP001221411"/>
    </source>
</evidence>
<evidence type="ECO:0000313" key="4">
    <source>
        <dbReference type="EMBL" id="MDC0744442.1"/>
    </source>
</evidence>
<dbReference type="CDD" id="cd00158">
    <property type="entry name" value="RHOD"/>
    <property type="match status" value="1"/>
</dbReference>
<proteinExistence type="predicted"/>
<reference evidence="4 5" key="1">
    <citation type="submission" date="2022-11" db="EMBL/GenBank/DDBJ databases">
        <title>Minimal conservation of predation-associated metabolite biosynthetic gene clusters underscores biosynthetic potential of Myxococcota including descriptions for ten novel species: Archangium lansinium sp. nov., Myxococcus landrumus sp. nov., Nannocystis bai.</title>
        <authorList>
            <person name="Ahearne A."/>
            <person name="Stevens C."/>
            <person name="Dowd S."/>
        </authorList>
    </citation>
    <scope>NUCLEOTIDE SEQUENCE [LARGE SCALE GENOMIC DNA]</scope>
    <source>
        <strain evidence="4 5">RJM3</strain>
    </source>
</reference>
<dbReference type="Gene3D" id="3.40.250.10">
    <property type="entry name" value="Rhodanese-like domain"/>
    <property type="match status" value="1"/>
</dbReference>
<dbReference type="PANTHER" id="PTHR43031">
    <property type="entry name" value="FAD-DEPENDENT OXIDOREDUCTASE"/>
    <property type="match status" value="1"/>
</dbReference>
<feature type="chain" id="PRO_5045173560" evidence="2">
    <location>
        <begin position="23"/>
        <end position="141"/>
    </location>
</feature>
<dbReference type="PROSITE" id="PS50206">
    <property type="entry name" value="RHODANESE_3"/>
    <property type="match status" value="1"/>
</dbReference>
<dbReference type="Pfam" id="PF00581">
    <property type="entry name" value="Rhodanese"/>
    <property type="match status" value="1"/>
</dbReference>
<protein>
    <submittedName>
        <fullName evidence="4">Rhodanese-like domain-containing protein</fullName>
    </submittedName>
</protein>
<dbReference type="InterPro" id="IPR036873">
    <property type="entry name" value="Rhodanese-like_dom_sf"/>
</dbReference>
<organism evidence="4 5">
    <name type="scientific">Polyangium mundeleinium</name>
    <dbReference type="NCBI Taxonomy" id="2995306"/>
    <lineage>
        <taxon>Bacteria</taxon>
        <taxon>Pseudomonadati</taxon>
        <taxon>Myxococcota</taxon>
        <taxon>Polyangia</taxon>
        <taxon>Polyangiales</taxon>
        <taxon>Polyangiaceae</taxon>
        <taxon>Polyangium</taxon>
    </lineage>
</organism>
<dbReference type="SUPFAM" id="SSF52821">
    <property type="entry name" value="Rhodanese/Cell cycle control phosphatase"/>
    <property type="match status" value="1"/>
</dbReference>
<keyword evidence="5" id="KW-1185">Reference proteome</keyword>
<dbReference type="SMART" id="SM00450">
    <property type="entry name" value="RHOD"/>
    <property type="match status" value="1"/>
</dbReference>
<dbReference type="InterPro" id="IPR001763">
    <property type="entry name" value="Rhodanese-like_dom"/>
</dbReference>
<comment type="caution">
    <text evidence="4">The sequence shown here is derived from an EMBL/GenBank/DDBJ whole genome shotgun (WGS) entry which is preliminary data.</text>
</comment>
<dbReference type="RefSeq" id="WP_271920955.1">
    <property type="nucleotide sequence ID" value="NZ_JAQNDO010000001.1"/>
</dbReference>
<gene>
    <name evidence="4" type="ORF">POL67_24130</name>
</gene>
<name>A0ABT5ESW3_9BACT</name>
<feature type="domain" description="Rhodanese" evidence="3">
    <location>
        <begin position="54"/>
        <end position="140"/>
    </location>
</feature>
<accession>A0ABT5ESW3</accession>
<evidence type="ECO:0000259" key="3">
    <source>
        <dbReference type="PROSITE" id="PS50206"/>
    </source>
</evidence>
<dbReference type="PANTHER" id="PTHR43031:SF1">
    <property type="entry name" value="PYRIDINE NUCLEOTIDE-DISULPHIDE OXIDOREDUCTASE"/>
    <property type="match status" value="1"/>
</dbReference>